<name>A0ABQ8AFN0_BRANA</name>
<dbReference type="EMBL" id="JAGKQM010000013">
    <property type="protein sequence ID" value="KAH0890886.1"/>
    <property type="molecule type" value="Genomic_DNA"/>
</dbReference>
<dbReference type="Proteomes" id="UP000824890">
    <property type="component" value="Unassembled WGS sequence"/>
</dbReference>
<gene>
    <name evidence="2" type="ORF">HID58_053315</name>
    <name evidence="1" type="ORF">HID58_082189</name>
</gene>
<evidence type="ECO:0000313" key="3">
    <source>
        <dbReference type="Proteomes" id="UP000824890"/>
    </source>
</evidence>
<comment type="caution">
    <text evidence="2">The sequence shown here is derived from an EMBL/GenBank/DDBJ whole genome shotgun (WGS) entry which is preliminary data.</text>
</comment>
<keyword evidence="3" id="KW-1185">Reference proteome</keyword>
<evidence type="ECO:0000313" key="2">
    <source>
        <dbReference type="EMBL" id="KAH0890886.1"/>
    </source>
</evidence>
<reference evidence="2 3" key="1">
    <citation type="submission" date="2021-05" db="EMBL/GenBank/DDBJ databases">
        <title>Genome Assembly of Synthetic Allotetraploid Brassica napus Reveals Homoeologous Exchanges between Subgenomes.</title>
        <authorList>
            <person name="Davis J.T."/>
        </authorList>
    </citation>
    <scope>NUCLEOTIDE SEQUENCE [LARGE SCALE GENOMIC DNA]</scope>
    <source>
        <strain evidence="3">cv. Da-Ae</strain>
        <tissue evidence="2">Seedling</tissue>
    </source>
</reference>
<organism evidence="2 3">
    <name type="scientific">Brassica napus</name>
    <name type="common">Rape</name>
    <dbReference type="NCBI Taxonomy" id="3708"/>
    <lineage>
        <taxon>Eukaryota</taxon>
        <taxon>Viridiplantae</taxon>
        <taxon>Streptophyta</taxon>
        <taxon>Embryophyta</taxon>
        <taxon>Tracheophyta</taxon>
        <taxon>Spermatophyta</taxon>
        <taxon>Magnoliopsida</taxon>
        <taxon>eudicotyledons</taxon>
        <taxon>Gunneridae</taxon>
        <taxon>Pentapetalae</taxon>
        <taxon>rosids</taxon>
        <taxon>malvids</taxon>
        <taxon>Brassicales</taxon>
        <taxon>Brassicaceae</taxon>
        <taxon>Brassiceae</taxon>
        <taxon>Brassica</taxon>
    </lineage>
</organism>
<dbReference type="EMBL" id="JAGKQM010000018">
    <property type="protein sequence ID" value="KAH0864978.1"/>
    <property type="molecule type" value="Genomic_DNA"/>
</dbReference>
<proteinExistence type="predicted"/>
<protein>
    <submittedName>
        <fullName evidence="2">Uncharacterized protein</fullName>
    </submittedName>
</protein>
<evidence type="ECO:0000313" key="1">
    <source>
        <dbReference type="EMBL" id="KAH0864978.1"/>
    </source>
</evidence>
<accession>A0ABQ8AFN0</accession>
<sequence length="73" mass="8726">KKTNNFNTESKPQQGLNIFVHWQTKTVIKIKPSLCDISILKKKCYGTNVIFTMPPRKWHLNNLENRYSDSYYY</sequence>
<feature type="non-terminal residue" evidence="2">
    <location>
        <position position="1"/>
    </location>
</feature>